<proteinExistence type="predicted"/>
<evidence type="ECO:0000313" key="1">
    <source>
        <dbReference type="EnsemblProtists" id="HpaP810089"/>
    </source>
</evidence>
<accession>M4BUA1</accession>
<dbReference type="AlphaFoldDB" id="M4BUA1"/>
<dbReference type="Proteomes" id="UP000011713">
    <property type="component" value="Unassembled WGS sequence"/>
</dbReference>
<dbReference type="InParanoid" id="M4BUA1"/>
<keyword evidence="2" id="KW-1185">Reference proteome</keyword>
<sequence length="136" mass="16001">MRYLVRFPFTALWFKIRFTWNCWIPCESTSGCADGGDTRSDLLVGPSGRAARPRPFEMRDDIDHERDARRECEAKLKRLCVYQSDKRSEYAFSQLENEQRSQALRDDMSSGRREIASFHRQLETLVRDHKNLLAIL</sequence>
<dbReference type="EnsemblProtists" id="HpaT810089">
    <property type="protein sequence ID" value="HpaP810089"/>
    <property type="gene ID" value="HpaG810089"/>
</dbReference>
<dbReference type="HOGENOM" id="CLU_1879389_0_0_1"/>
<reference evidence="1" key="2">
    <citation type="submission" date="2015-06" db="UniProtKB">
        <authorList>
            <consortium name="EnsemblProtists"/>
        </authorList>
    </citation>
    <scope>IDENTIFICATION</scope>
    <source>
        <strain evidence="1">Emoy2</strain>
    </source>
</reference>
<dbReference type="EMBL" id="JH597921">
    <property type="status" value="NOT_ANNOTATED_CDS"/>
    <property type="molecule type" value="Genomic_DNA"/>
</dbReference>
<evidence type="ECO:0000313" key="2">
    <source>
        <dbReference type="Proteomes" id="UP000011713"/>
    </source>
</evidence>
<dbReference type="VEuPathDB" id="FungiDB:HpaG810089"/>
<protein>
    <submittedName>
        <fullName evidence="1">Uncharacterized protein</fullName>
    </submittedName>
</protein>
<name>M4BUA1_HYAAE</name>
<organism evidence="1 2">
    <name type="scientific">Hyaloperonospora arabidopsidis (strain Emoy2)</name>
    <name type="common">Downy mildew agent</name>
    <name type="synonym">Peronospora arabidopsidis</name>
    <dbReference type="NCBI Taxonomy" id="559515"/>
    <lineage>
        <taxon>Eukaryota</taxon>
        <taxon>Sar</taxon>
        <taxon>Stramenopiles</taxon>
        <taxon>Oomycota</taxon>
        <taxon>Peronosporomycetes</taxon>
        <taxon>Peronosporales</taxon>
        <taxon>Peronosporaceae</taxon>
        <taxon>Hyaloperonospora</taxon>
    </lineage>
</organism>
<reference evidence="2" key="1">
    <citation type="journal article" date="2010" name="Science">
        <title>Signatures of adaptation to obligate biotrophy in the Hyaloperonospora arabidopsidis genome.</title>
        <authorList>
            <person name="Baxter L."/>
            <person name="Tripathy S."/>
            <person name="Ishaque N."/>
            <person name="Boot N."/>
            <person name="Cabral A."/>
            <person name="Kemen E."/>
            <person name="Thines M."/>
            <person name="Ah-Fong A."/>
            <person name="Anderson R."/>
            <person name="Badejoko W."/>
            <person name="Bittner-Eddy P."/>
            <person name="Boore J.L."/>
            <person name="Chibucos M.C."/>
            <person name="Coates M."/>
            <person name="Dehal P."/>
            <person name="Delehaunty K."/>
            <person name="Dong S."/>
            <person name="Downton P."/>
            <person name="Dumas B."/>
            <person name="Fabro G."/>
            <person name="Fronick C."/>
            <person name="Fuerstenberg S.I."/>
            <person name="Fulton L."/>
            <person name="Gaulin E."/>
            <person name="Govers F."/>
            <person name="Hughes L."/>
            <person name="Humphray S."/>
            <person name="Jiang R.H."/>
            <person name="Judelson H."/>
            <person name="Kamoun S."/>
            <person name="Kyung K."/>
            <person name="Meijer H."/>
            <person name="Minx P."/>
            <person name="Morris P."/>
            <person name="Nelson J."/>
            <person name="Phuntumart V."/>
            <person name="Qutob D."/>
            <person name="Rehmany A."/>
            <person name="Rougon-Cardoso A."/>
            <person name="Ryden P."/>
            <person name="Torto-Alalibo T."/>
            <person name="Studholme D."/>
            <person name="Wang Y."/>
            <person name="Win J."/>
            <person name="Wood J."/>
            <person name="Clifton S.W."/>
            <person name="Rogers J."/>
            <person name="Van den Ackerveken G."/>
            <person name="Jones J.D."/>
            <person name="McDowell J.M."/>
            <person name="Beynon J."/>
            <person name="Tyler B.M."/>
        </authorList>
    </citation>
    <scope>NUCLEOTIDE SEQUENCE [LARGE SCALE GENOMIC DNA]</scope>
    <source>
        <strain evidence="2">Emoy2</strain>
    </source>
</reference>